<evidence type="ECO:0000313" key="6">
    <source>
        <dbReference type="EMBL" id="SET53187.1"/>
    </source>
</evidence>
<dbReference type="PROSITE" id="PS01161">
    <property type="entry name" value="GLC_GALNAC_ISOMERASE"/>
    <property type="match status" value="1"/>
</dbReference>
<dbReference type="STRING" id="460384.SAMN05216313_1082"/>
<dbReference type="RefSeq" id="WP_092362700.1">
    <property type="nucleotide sequence ID" value="NZ_CABJCG010000009.1"/>
</dbReference>
<reference evidence="7" key="1">
    <citation type="submission" date="2016-10" db="EMBL/GenBank/DDBJ databases">
        <authorList>
            <person name="Varghese N."/>
            <person name="Submissions S."/>
        </authorList>
    </citation>
    <scope>NUCLEOTIDE SEQUENCE [LARGE SCALE GENOMIC DNA]</scope>
    <source>
        <strain evidence="7">NLAE-zl-G277</strain>
    </source>
</reference>
<feature type="active site" description="Proton acceptor; for enolization step" evidence="4">
    <location>
        <position position="67"/>
    </location>
</feature>
<dbReference type="UniPathway" id="UPA00629">
    <property type="reaction ID" value="UER00684"/>
</dbReference>
<dbReference type="Proteomes" id="UP000198508">
    <property type="component" value="Unassembled WGS sequence"/>
</dbReference>
<dbReference type="InterPro" id="IPR037171">
    <property type="entry name" value="NagB/RpiA_transferase-like"/>
</dbReference>
<dbReference type="InterPro" id="IPR004547">
    <property type="entry name" value="Glucosamine6P_isomerase"/>
</dbReference>
<evidence type="ECO:0000256" key="3">
    <source>
        <dbReference type="ARBA" id="ARBA00023277"/>
    </source>
</evidence>
<dbReference type="NCBIfam" id="TIGR00502">
    <property type="entry name" value="nagB"/>
    <property type="match status" value="1"/>
</dbReference>
<comment type="similarity">
    <text evidence="4">Belongs to the glucosamine/galactosamine-6-phosphate isomerase family. NagB subfamily.</text>
</comment>
<dbReference type="PANTHER" id="PTHR11280:SF5">
    <property type="entry name" value="GLUCOSAMINE-6-PHOSPHATE ISOMERASE"/>
    <property type="match status" value="1"/>
</dbReference>
<dbReference type="SUPFAM" id="SSF100950">
    <property type="entry name" value="NagB/RpiA/CoA transferase-like"/>
    <property type="match status" value="1"/>
</dbReference>
<protein>
    <recommendedName>
        <fullName evidence="4">Glucosamine-6-phosphate deaminase</fullName>
        <ecNumber evidence="4">3.5.99.6</ecNumber>
    </recommendedName>
    <alternativeName>
        <fullName evidence="4">GlcN6P deaminase</fullName>
        <shortName evidence="4">GNPDA</shortName>
    </alternativeName>
    <alternativeName>
        <fullName evidence="4">Glucosamine-6-phosphate isomerase</fullName>
    </alternativeName>
</protein>
<evidence type="ECO:0000256" key="2">
    <source>
        <dbReference type="ARBA" id="ARBA00022801"/>
    </source>
</evidence>
<evidence type="ECO:0000313" key="7">
    <source>
        <dbReference type="Proteomes" id="UP000198508"/>
    </source>
</evidence>
<dbReference type="PANTHER" id="PTHR11280">
    <property type="entry name" value="GLUCOSAMINE-6-PHOSPHATE ISOMERASE"/>
    <property type="match status" value="1"/>
</dbReference>
<dbReference type="Gene3D" id="3.40.50.1360">
    <property type="match status" value="1"/>
</dbReference>
<dbReference type="EMBL" id="FOIM01000008">
    <property type="protein sequence ID" value="SET53187.1"/>
    <property type="molecule type" value="Genomic_DNA"/>
</dbReference>
<dbReference type="Pfam" id="PF01182">
    <property type="entry name" value="Glucosamine_iso"/>
    <property type="match status" value="1"/>
</dbReference>
<sequence>MKLYKAKDYEDMSRKAANIISAQVTLKPDSVLGLATGSTPIGTYKRLIEGYRNGDLDFSQVKSVNLDEYRGLTRDNDQSYYYFMYNNLFKDINIDLNNTNIPDGTEPDSEKECARYEAVVESMGGVDIQVLGLGHNGHIGFNEPADEFPKTTHCVDLTESTIEANKRFFADVNDVPRQAYTMGIKTIMSAKTILLLVSGADKAQILHDCLCGPIVPQVPASILQLHGDVIVIADEAAMSKF</sequence>
<dbReference type="GO" id="GO:0006043">
    <property type="term" value="P:glucosamine catabolic process"/>
    <property type="evidence" value="ECO:0007669"/>
    <property type="project" value="TreeGrafter"/>
</dbReference>
<comment type="catalytic activity">
    <reaction evidence="1 4">
        <text>alpha-D-glucosamine 6-phosphate + H2O = beta-D-fructose 6-phosphate + NH4(+)</text>
        <dbReference type="Rhea" id="RHEA:12172"/>
        <dbReference type="ChEBI" id="CHEBI:15377"/>
        <dbReference type="ChEBI" id="CHEBI:28938"/>
        <dbReference type="ChEBI" id="CHEBI:57634"/>
        <dbReference type="ChEBI" id="CHEBI:75989"/>
        <dbReference type="EC" id="3.5.99.6"/>
    </reaction>
</comment>
<dbReference type="GeneID" id="93278005"/>
<dbReference type="AlphaFoldDB" id="A0A1I0F574"/>
<evidence type="ECO:0000259" key="5">
    <source>
        <dbReference type="Pfam" id="PF01182"/>
    </source>
</evidence>
<comment type="caution">
    <text evidence="4">Lacks conserved residue(s) required for the propagation of feature annotation.</text>
</comment>
<name>A0A1I0F574_9FIRM</name>
<keyword evidence="7" id="KW-1185">Reference proteome</keyword>
<evidence type="ECO:0000256" key="4">
    <source>
        <dbReference type="HAMAP-Rule" id="MF_01241"/>
    </source>
</evidence>
<feature type="domain" description="Glucosamine/galactosamine-6-phosphate isomerase" evidence="5">
    <location>
        <begin position="12"/>
        <end position="228"/>
    </location>
</feature>
<dbReference type="InterPro" id="IPR018321">
    <property type="entry name" value="Glucosamine6P_isomerase_CS"/>
</dbReference>
<feature type="active site" description="For ring-opening step" evidence="4">
    <location>
        <position position="143"/>
    </location>
</feature>
<dbReference type="GO" id="GO:0006046">
    <property type="term" value="P:N-acetylglucosamine catabolic process"/>
    <property type="evidence" value="ECO:0007669"/>
    <property type="project" value="UniProtKB-UniRule"/>
</dbReference>
<comment type="pathway">
    <text evidence="4">Amino-sugar metabolism; N-acetylneuraminate degradation; D-fructose 6-phosphate from N-acetylneuraminate: step 5/5.</text>
</comment>
<dbReference type="GO" id="GO:0019262">
    <property type="term" value="P:N-acetylneuraminate catabolic process"/>
    <property type="evidence" value="ECO:0007669"/>
    <property type="project" value="UniProtKB-UniRule"/>
</dbReference>
<feature type="active site" description="For ring-opening step" evidence="4">
    <location>
        <position position="136"/>
    </location>
</feature>
<proteinExistence type="inferred from homology"/>
<dbReference type="GO" id="GO:0005737">
    <property type="term" value="C:cytoplasm"/>
    <property type="evidence" value="ECO:0007669"/>
    <property type="project" value="TreeGrafter"/>
</dbReference>
<dbReference type="EC" id="3.5.99.6" evidence="4"/>
<dbReference type="GO" id="GO:0004342">
    <property type="term" value="F:glucosamine-6-phosphate deaminase activity"/>
    <property type="evidence" value="ECO:0007669"/>
    <property type="project" value="UniProtKB-UniRule"/>
</dbReference>
<dbReference type="InterPro" id="IPR006148">
    <property type="entry name" value="Glc/Gal-6P_isomerase"/>
</dbReference>
<evidence type="ECO:0000256" key="1">
    <source>
        <dbReference type="ARBA" id="ARBA00000644"/>
    </source>
</evidence>
<dbReference type="GO" id="GO:0042802">
    <property type="term" value="F:identical protein binding"/>
    <property type="evidence" value="ECO:0007669"/>
    <property type="project" value="TreeGrafter"/>
</dbReference>
<dbReference type="GO" id="GO:0005975">
    <property type="term" value="P:carbohydrate metabolic process"/>
    <property type="evidence" value="ECO:0007669"/>
    <property type="project" value="InterPro"/>
</dbReference>
<dbReference type="FunFam" id="3.40.50.1360:FF:000003">
    <property type="entry name" value="Glucosamine-6-phosphate deaminase"/>
    <property type="match status" value="1"/>
</dbReference>
<organism evidence="6 7">
    <name type="scientific">Enterocloster lavalensis</name>
    <dbReference type="NCBI Taxonomy" id="460384"/>
    <lineage>
        <taxon>Bacteria</taxon>
        <taxon>Bacillati</taxon>
        <taxon>Bacillota</taxon>
        <taxon>Clostridia</taxon>
        <taxon>Lachnospirales</taxon>
        <taxon>Lachnospiraceae</taxon>
        <taxon>Enterocloster</taxon>
    </lineage>
</organism>
<dbReference type="HAMAP" id="MF_01241">
    <property type="entry name" value="GlcN6P_deamin"/>
    <property type="match status" value="1"/>
</dbReference>
<keyword evidence="3 4" id="KW-0119">Carbohydrate metabolism</keyword>
<feature type="active site" description="Proton acceptor; for ring-opening step" evidence="4">
    <location>
        <position position="138"/>
    </location>
</feature>
<keyword evidence="2 4" id="KW-0378">Hydrolase</keyword>
<gene>
    <name evidence="4" type="primary">nagB</name>
    <name evidence="6" type="ORF">SAMN05216313_1082</name>
</gene>
<comment type="function">
    <text evidence="4">Catalyzes the reversible isomerization-deamination of glucosamine 6-phosphate (GlcN6P) to form fructose 6-phosphate (Fru6P) and ammonium ion.</text>
</comment>
<accession>A0A1I0F574</accession>
<dbReference type="CDD" id="cd01399">
    <property type="entry name" value="GlcN6P_deaminase"/>
    <property type="match status" value="1"/>
</dbReference>